<dbReference type="RefSeq" id="WP_171909847.1">
    <property type="nucleotide sequence ID" value="NZ_FOEG01000002.1"/>
</dbReference>
<reference evidence="1 2" key="1">
    <citation type="submission" date="2016-10" db="EMBL/GenBank/DDBJ databases">
        <authorList>
            <person name="de Groot N.N."/>
        </authorList>
    </citation>
    <scope>NUCLEOTIDE SEQUENCE [LARGE SCALE GENOMIC DNA]</scope>
    <source>
        <strain evidence="1 2">CGMCC 1.6291</strain>
    </source>
</reference>
<sequence length="70" mass="8355">MPKPTSHRFSDRKAWPDDALRTLLERIDAELERREAQGTDHNDPRELETLEERLLREARKFQKESNVLRG</sequence>
<gene>
    <name evidence="1" type="ORF">SAMN04488052_102537</name>
</gene>
<dbReference type="AlphaFoldDB" id="A0A1H8S6H0"/>
<name>A0A1H8S6H0_9GAMM</name>
<evidence type="ECO:0000313" key="1">
    <source>
        <dbReference type="EMBL" id="SEO74235.1"/>
    </source>
</evidence>
<dbReference type="Proteomes" id="UP000199657">
    <property type="component" value="Unassembled WGS sequence"/>
</dbReference>
<accession>A0A1H8S6H0</accession>
<dbReference type="STRING" id="406100.SAMN04488052_102537"/>
<dbReference type="EMBL" id="FOEG01000002">
    <property type="protein sequence ID" value="SEO74235.1"/>
    <property type="molecule type" value="Genomic_DNA"/>
</dbReference>
<keyword evidence="2" id="KW-1185">Reference proteome</keyword>
<proteinExistence type="predicted"/>
<organism evidence="1 2">
    <name type="scientific">Aquisalimonas asiatica</name>
    <dbReference type="NCBI Taxonomy" id="406100"/>
    <lineage>
        <taxon>Bacteria</taxon>
        <taxon>Pseudomonadati</taxon>
        <taxon>Pseudomonadota</taxon>
        <taxon>Gammaproteobacteria</taxon>
        <taxon>Chromatiales</taxon>
        <taxon>Ectothiorhodospiraceae</taxon>
        <taxon>Aquisalimonas</taxon>
    </lineage>
</organism>
<protein>
    <submittedName>
        <fullName evidence="1">Uncharacterized protein</fullName>
    </submittedName>
</protein>
<evidence type="ECO:0000313" key="2">
    <source>
        <dbReference type="Proteomes" id="UP000199657"/>
    </source>
</evidence>